<dbReference type="Pfam" id="PF13393">
    <property type="entry name" value="tRNA-synt_His"/>
    <property type="match status" value="2"/>
</dbReference>
<feature type="compositionally biased region" description="Low complexity" evidence="13">
    <location>
        <begin position="846"/>
        <end position="858"/>
    </location>
</feature>
<dbReference type="InterPro" id="IPR008991">
    <property type="entry name" value="Translation_prot_SH3-like_sf"/>
</dbReference>
<dbReference type="Pfam" id="PF23290">
    <property type="entry name" value="KOW5_SPT5"/>
    <property type="match status" value="1"/>
</dbReference>
<feature type="compositionally biased region" description="Basic and acidic residues" evidence="13">
    <location>
        <begin position="52"/>
        <end position="61"/>
    </location>
</feature>
<evidence type="ECO:0000256" key="6">
    <source>
        <dbReference type="ARBA" id="ARBA00022741"/>
    </source>
</evidence>
<dbReference type="PROSITE" id="PS50862">
    <property type="entry name" value="AA_TRNA_LIGASE_II"/>
    <property type="match status" value="1"/>
</dbReference>
<dbReference type="EMBL" id="JABANN010000503">
    <property type="protein sequence ID" value="KAF4657806.1"/>
    <property type="molecule type" value="Genomic_DNA"/>
</dbReference>
<dbReference type="InterPro" id="IPR005824">
    <property type="entry name" value="KOW"/>
</dbReference>
<dbReference type="HAMAP" id="MF_00127">
    <property type="entry name" value="His_tRNA_synth"/>
    <property type="match status" value="2"/>
</dbReference>
<dbReference type="GO" id="GO:0003746">
    <property type="term" value="F:translation elongation factor activity"/>
    <property type="evidence" value="ECO:0007669"/>
    <property type="project" value="UniProtKB-KW"/>
</dbReference>
<dbReference type="PANTHER" id="PTHR43707:SF1">
    <property type="entry name" value="HISTIDINE--TRNA LIGASE, MITOCHONDRIAL-RELATED"/>
    <property type="match status" value="1"/>
</dbReference>
<keyword evidence="7" id="KW-0067">ATP-binding</keyword>
<feature type="compositionally biased region" description="Basic residues" evidence="13">
    <location>
        <begin position="197"/>
        <end position="211"/>
    </location>
</feature>
<name>A0A7J6LF58_PEROL</name>
<evidence type="ECO:0000256" key="7">
    <source>
        <dbReference type="ARBA" id="ARBA00022840"/>
    </source>
</evidence>
<dbReference type="NCBIfam" id="TIGR00442">
    <property type="entry name" value="hisS"/>
    <property type="match status" value="2"/>
</dbReference>
<feature type="region of interest" description="Disordered" evidence="13">
    <location>
        <begin position="1"/>
        <end position="277"/>
    </location>
</feature>
<feature type="domain" description="Aminoacyl-transfer RNA synthetases class-II family profile" evidence="14">
    <location>
        <begin position="1002"/>
        <end position="1935"/>
    </location>
</feature>
<evidence type="ECO:0000313" key="16">
    <source>
        <dbReference type="Proteomes" id="UP000572268"/>
    </source>
</evidence>
<dbReference type="InterPro" id="IPR039385">
    <property type="entry name" value="NGN_Euk"/>
</dbReference>
<comment type="catalytic activity">
    <reaction evidence="12">
        <text>tRNA(His) + L-histidine + ATP = L-histidyl-tRNA(His) + AMP + diphosphate + H(+)</text>
        <dbReference type="Rhea" id="RHEA:17313"/>
        <dbReference type="Rhea" id="RHEA-COMP:9665"/>
        <dbReference type="Rhea" id="RHEA-COMP:9689"/>
        <dbReference type="ChEBI" id="CHEBI:15378"/>
        <dbReference type="ChEBI" id="CHEBI:30616"/>
        <dbReference type="ChEBI" id="CHEBI:33019"/>
        <dbReference type="ChEBI" id="CHEBI:57595"/>
        <dbReference type="ChEBI" id="CHEBI:78442"/>
        <dbReference type="ChEBI" id="CHEBI:78527"/>
        <dbReference type="ChEBI" id="CHEBI:456215"/>
        <dbReference type="EC" id="6.1.1.21"/>
    </reaction>
</comment>
<keyword evidence="5" id="KW-0436">Ligase</keyword>
<dbReference type="InterPro" id="IPR041715">
    <property type="entry name" value="HisRS-like_core"/>
</dbReference>
<dbReference type="InterPro" id="IPR045864">
    <property type="entry name" value="aa-tRNA-synth_II/BPL/LPL"/>
</dbReference>
<keyword evidence="15" id="KW-0251">Elongation factor</keyword>
<dbReference type="InterPro" id="IPR015807">
    <property type="entry name" value="His-tRNA-ligase"/>
</dbReference>
<dbReference type="InterPro" id="IPR004516">
    <property type="entry name" value="HisRS/HisZ"/>
</dbReference>
<dbReference type="InterPro" id="IPR006195">
    <property type="entry name" value="aa-tRNA-synth_II"/>
</dbReference>
<feature type="compositionally biased region" description="Low complexity" evidence="13">
    <location>
        <begin position="11"/>
        <end position="40"/>
    </location>
</feature>
<dbReference type="SUPFAM" id="SSF55681">
    <property type="entry name" value="Class II aaRS and biotin synthetases"/>
    <property type="match status" value="2"/>
</dbReference>
<protein>
    <recommendedName>
        <fullName evidence="4">histidine--tRNA ligase</fullName>
        <ecNumber evidence="4">6.1.1.21</ecNumber>
    </recommendedName>
    <alternativeName>
        <fullName evidence="11">Histidyl-tRNA synthetase</fullName>
    </alternativeName>
</protein>
<evidence type="ECO:0000256" key="13">
    <source>
        <dbReference type="SAM" id="MobiDB-lite"/>
    </source>
</evidence>
<dbReference type="Pfam" id="PF03129">
    <property type="entry name" value="HGTP_anticodon"/>
    <property type="match status" value="2"/>
</dbReference>
<keyword evidence="9" id="KW-0030">Aminoacyl-tRNA synthetase</keyword>
<dbReference type="CDD" id="cd09888">
    <property type="entry name" value="NGN_Euk"/>
    <property type="match status" value="1"/>
</dbReference>
<dbReference type="InterPro" id="IPR041978">
    <property type="entry name" value="KOW_Spt5_5"/>
</dbReference>
<keyword evidence="10" id="KW-0539">Nucleus</keyword>
<dbReference type="GO" id="GO:0005524">
    <property type="term" value="F:ATP binding"/>
    <property type="evidence" value="ECO:0007669"/>
    <property type="project" value="UniProtKB-KW"/>
</dbReference>
<dbReference type="SMART" id="SM00739">
    <property type="entry name" value="KOW"/>
    <property type="match status" value="3"/>
</dbReference>
<organism evidence="15 16">
    <name type="scientific">Perkinsus olseni</name>
    <name type="common">Perkinsus atlanticus</name>
    <dbReference type="NCBI Taxonomy" id="32597"/>
    <lineage>
        <taxon>Eukaryota</taxon>
        <taxon>Sar</taxon>
        <taxon>Alveolata</taxon>
        <taxon>Perkinsozoa</taxon>
        <taxon>Perkinsea</taxon>
        <taxon>Perkinsida</taxon>
        <taxon>Perkinsidae</taxon>
        <taxon>Perkinsus</taxon>
    </lineage>
</organism>
<reference evidence="15 16" key="1">
    <citation type="submission" date="2020-04" db="EMBL/GenBank/DDBJ databases">
        <title>Perkinsus olseni comparative genomics.</title>
        <authorList>
            <person name="Bogema D.R."/>
        </authorList>
    </citation>
    <scope>NUCLEOTIDE SEQUENCE [LARGE SCALE GENOMIC DNA]</scope>
    <source>
        <strain evidence="15">ATCC PRA-31</strain>
    </source>
</reference>
<comment type="similarity">
    <text evidence="3">Belongs to the class-II aminoacyl-tRNA synthetase family.</text>
</comment>
<dbReference type="SUPFAM" id="SSF52954">
    <property type="entry name" value="Class II aaRS ABD-related"/>
    <property type="match status" value="2"/>
</dbReference>
<dbReference type="Gene3D" id="2.30.30.30">
    <property type="match status" value="3"/>
</dbReference>
<feature type="region of interest" description="Disordered" evidence="13">
    <location>
        <begin position="819"/>
        <end position="913"/>
    </location>
</feature>
<comment type="subcellular location">
    <subcellularLocation>
        <location evidence="1">Nucleus</location>
    </subcellularLocation>
</comment>
<dbReference type="GO" id="GO:0006354">
    <property type="term" value="P:DNA-templated transcription elongation"/>
    <property type="evidence" value="ECO:0007669"/>
    <property type="project" value="InterPro"/>
</dbReference>
<proteinExistence type="inferred from homology"/>
<dbReference type="PANTHER" id="PTHR43707">
    <property type="entry name" value="HISTIDYL-TRNA SYNTHETASE"/>
    <property type="match status" value="1"/>
</dbReference>
<dbReference type="GO" id="GO:0004821">
    <property type="term" value="F:histidine-tRNA ligase activity"/>
    <property type="evidence" value="ECO:0007669"/>
    <property type="project" value="UniProtKB-EC"/>
</dbReference>
<comment type="caution">
    <text evidence="15">The sequence shown here is derived from an EMBL/GenBank/DDBJ whole genome shotgun (WGS) entry which is preliminary data.</text>
</comment>
<dbReference type="Gene3D" id="3.30.930.10">
    <property type="entry name" value="Bira Bifunctional Protein, Domain 2"/>
    <property type="match status" value="2"/>
</dbReference>
<evidence type="ECO:0000256" key="1">
    <source>
        <dbReference type="ARBA" id="ARBA00004123"/>
    </source>
</evidence>
<dbReference type="InterPro" id="IPR005100">
    <property type="entry name" value="NGN-domain"/>
</dbReference>
<evidence type="ECO:0000256" key="11">
    <source>
        <dbReference type="ARBA" id="ARBA00030619"/>
    </source>
</evidence>
<dbReference type="Gene3D" id="3.30.70.940">
    <property type="entry name" value="NusG, N-terminal domain"/>
    <property type="match status" value="1"/>
</dbReference>
<comment type="similarity">
    <text evidence="2">Belongs to the SPT5 family.</text>
</comment>
<evidence type="ECO:0000256" key="8">
    <source>
        <dbReference type="ARBA" id="ARBA00022917"/>
    </source>
</evidence>
<dbReference type="Proteomes" id="UP000572268">
    <property type="component" value="Unassembled WGS sequence"/>
</dbReference>
<evidence type="ECO:0000256" key="9">
    <source>
        <dbReference type="ARBA" id="ARBA00023146"/>
    </source>
</evidence>
<dbReference type="Gene3D" id="3.40.50.800">
    <property type="entry name" value="Anticodon-binding domain"/>
    <property type="match status" value="2"/>
</dbReference>
<dbReference type="GO" id="GO:0005634">
    <property type="term" value="C:nucleus"/>
    <property type="evidence" value="ECO:0007669"/>
    <property type="project" value="UniProtKB-SubCell"/>
</dbReference>
<dbReference type="InterPro" id="IPR014722">
    <property type="entry name" value="Rib_uL2_dom2"/>
</dbReference>
<evidence type="ECO:0000256" key="4">
    <source>
        <dbReference type="ARBA" id="ARBA00012815"/>
    </source>
</evidence>
<feature type="compositionally biased region" description="Basic and acidic residues" evidence="13">
    <location>
        <begin position="128"/>
        <end position="171"/>
    </location>
</feature>
<dbReference type="CDD" id="cd00773">
    <property type="entry name" value="HisRS-like_core"/>
    <property type="match status" value="2"/>
</dbReference>
<keyword evidence="6" id="KW-0547">Nucleotide-binding</keyword>
<dbReference type="GO" id="GO:0005737">
    <property type="term" value="C:cytoplasm"/>
    <property type="evidence" value="ECO:0007669"/>
    <property type="project" value="InterPro"/>
</dbReference>
<evidence type="ECO:0000256" key="2">
    <source>
        <dbReference type="ARBA" id="ARBA00006956"/>
    </source>
</evidence>
<sequence>MVREEDDDKAVSSSEGEGSGSDSSSAASSVSDDASSVDSSPTERRRKAAAKVTERKRKEVPADNGGQQRPAKKKKSKAYKFLDLEAGEEDSDEEEDFEDEAGRSKGRAAAHHQQQEDWASRPNRGQKRFGDLIQRWEERAKNEEQQAEHAAAEQEQRRESVQQRREMEARRQAAAAAAAKVMHPSRQREGGGGSSSSKRHHEERRAAKRREQRASASSPSPSDAERRERRKGERHRKTGSGTASPSPPPPSEPMYSSADEGGYDSLGELPEAGPLPEPSDSKLFLVKCFDIGHEREIITRLSTKYEQFRKKGVKTGILSAFASDNLKSYIYIEGKSVNHIKRFVTGIRQINANSVKVVPASEMLGVFRSAQEAAKGRFVPLKMGEWVRIKRHPVYSNDLAQVVESFDMDVEVKIRPRINYDEDPREAHSALFGRRTTKKPRPHASFFDPIEAENRGGQGAVERVRYRTATNPNEIFDQYRNERYKDGYLYRRFKRNALLTGDDVQPSITEISEFLGSAAAGGEGQALLAAAAASMSEASGSRAAAALSVGDSVVVNGGDMKNLRGKVVTIDTDRKRVNVDPGHGRAQVTVAIKDLSKHFEMGDHVKILDGKANVDSIELDVEATRYESVVNSQPLLMVTSVWLNAGASAGDTGTVIKLSGSVATVLTDNEPREVKCQSSNLKLTAEVSKGIEKIGQYKVGDLVTLNVSGSSGVGVIVSIAASGTTAKIIGNDNRPRNVPVGSLGRHRDSKVVFLMDVNNNPFKPGALLKILAPHPLAGRGAQVKHIMSNVAWVKVNDRLEDGGIVAITGHQVELVANRAFGGKGGKGGKGKGRGGVRPDDLAPQVGSGNEQQQHQSSGGSWGSQWGGGNDKSWGWNAGGSSSSSWGHHEKGSGKGSGGKGGHHGGGKGGKGDSRLVGKRIRIIKGIYKGQLANVIDVTDTKVYVQLEAKVNKRSFHVFVYMTLKTAATSFTKKQAERLVVKAAKKKRGTDLKSFVSFDPPSGTRDFFPEDMRIRNWLFSQWRSVSTQYGFSEYDAPVLENEDLYKRKAGEEIVEQMYNFVDKEDHRVTLRPEMTPTLARMVLSRVRMSAEGSHYATAQMAEVLPLKWFSVPQCWRFETTQRGRKREHYQWNCDIVGISDITAELELLATMVGFFKKVGLTSADVGIKVNSRAILQSVLKASGVGADEFAKVCVVVDKIDKVGREEVIRQMVEDISLQICVAERVVDVTAATSIEEFKVLAGENCAEDVADVERLFEFAKNYGFADWLVFDASVVRGLAYYTGIVWEAFDRKGELRAIAGGGRYDRLLSLYGAPSEIPCVGFGFGDCVIYELLLERGLLPEIPHRVDFVVAAYKGMYGQALEVAAGLRSGGATVDMMFEAGKRVDKQFRYADRVGADKIAFVAPSEWEAGKVRIKDLRTGDSEARVQIDIPVSDLANASLVYFETINMSSTPAAAAPEVAVPSTTEKLVVPEGMSKKQAKKLAKKAAKKGGNKQPEFENVISFDPPSGTRDFFPEDMRVRNWLFSQWRSVSTQYGFSEYDAPVLENEDLYKRKAGEEIVEQMYNFVDKEDHRVTLRPEMTPTLARMVLSRVRMSAEGSHNATAQMAEVLPLKWFSIPQCWRFETTQRGRKREHYQWNCDIVGISDITAELELLATMVGFFKKVGLTSADVGIKVNSRAILQSVLKASGVGADEFAKVCVVVDKIDKVGREEVVRQMVEDIGLQTAVAERVVDATAAGSIEEFKEIAGESCAEDVADVERLFEFAKNYGFADWLVFDASVVRGLAYYTGIVWEAFDRKGELRAIAGGGRYDRLLSLYGAPSEIPCVGFGFGDCVIYELLLERGLLPDIPHRVDFVVAAYKGMYGQALEVAAGLRSGGAAVDMMLEAGKRVDKQFRYADRVGADKIAFVAPSEWEAGKVRIKDLRTGDSEARVQIDIPVSDLANAKSHFDEQKADGAIEKPALRHGCSAIHSYHPWPDMRICVRGAALGNFVRPTRRIMKSPEVHPNIKPKLNEYRISVMANGQVTMVRSYPKKLNKSLPDEKMDKHSKRFGYRGEDVMRWRNVEYKWEYKSSFKPNRHSLWAGSMERIVRDPVTKKVVKEKIPLDLRWS</sequence>
<feature type="compositionally biased region" description="Gly residues" evidence="13">
    <location>
        <begin position="859"/>
        <end position="869"/>
    </location>
</feature>
<evidence type="ECO:0000259" key="14">
    <source>
        <dbReference type="PROSITE" id="PS50862"/>
    </source>
</evidence>
<dbReference type="InterPro" id="IPR004154">
    <property type="entry name" value="Anticodon-bd"/>
</dbReference>
<evidence type="ECO:0000256" key="5">
    <source>
        <dbReference type="ARBA" id="ARBA00022598"/>
    </source>
</evidence>
<dbReference type="EC" id="6.1.1.21" evidence="4"/>
<evidence type="ECO:0000256" key="3">
    <source>
        <dbReference type="ARBA" id="ARBA00008226"/>
    </source>
</evidence>
<dbReference type="InterPro" id="IPR036735">
    <property type="entry name" value="NGN_dom_sf"/>
</dbReference>
<evidence type="ECO:0000313" key="15">
    <source>
        <dbReference type="EMBL" id="KAF4657806.1"/>
    </source>
</evidence>
<accession>A0A7J6LF58</accession>
<gene>
    <name evidence="15" type="primary">RRBP1</name>
    <name evidence="15" type="ORF">FOL46_007268</name>
</gene>
<evidence type="ECO:0000256" key="12">
    <source>
        <dbReference type="ARBA" id="ARBA00047639"/>
    </source>
</evidence>
<keyword evidence="8" id="KW-0648">Protein biosynthesis</keyword>
<feature type="compositionally biased region" description="Acidic residues" evidence="13">
    <location>
        <begin position="85"/>
        <end position="99"/>
    </location>
</feature>
<dbReference type="Pfam" id="PF03439">
    <property type="entry name" value="Spt5-NGN"/>
    <property type="match status" value="1"/>
</dbReference>
<dbReference type="GO" id="GO:0006427">
    <property type="term" value="P:histidyl-tRNA aminoacylation"/>
    <property type="evidence" value="ECO:0007669"/>
    <property type="project" value="InterPro"/>
</dbReference>
<dbReference type="FunFam" id="3.30.930.10:FF:000054">
    <property type="entry name" value="Histidine--tRNA ligase chloroplastic/mitochondrial"/>
    <property type="match status" value="2"/>
</dbReference>
<dbReference type="InterPro" id="IPR036621">
    <property type="entry name" value="Anticodon-bd_dom_sf"/>
</dbReference>
<dbReference type="SUPFAM" id="SSF50104">
    <property type="entry name" value="Translation proteins SH3-like domain"/>
    <property type="match status" value="1"/>
</dbReference>
<evidence type="ECO:0000256" key="10">
    <source>
        <dbReference type="ARBA" id="ARBA00023242"/>
    </source>
</evidence>